<gene>
    <name evidence="1" type="ORF">BTMF_LOCUS14943</name>
</gene>
<dbReference type="WBParaSite" id="BTMF_0001697101-mRNA-1">
    <property type="protein sequence ID" value="BTMF_0001697101-mRNA-1"/>
    <property type="gene ID" value="BTMF_0001697101"/>
</dbReference>
<dbReference type="AlphaFoldDB" id="A0A0R3RAA8"/>
<reference evidence="3" key="1">
    <citation type="submission" date="2017-02" db="UniProtKB">
        <authorList>
            <consortium name="WormBaseParasite"/>
        </authorList>
    </citation>
    <scope>IDENTIFICATION</scope>
</reference>
<reference evidence="1 2" key="2">
    <citation type="submission" date="2018-11" db="EMBL/GenBank/DDBJ databases">
        <authorList>
            <consortium name="Pathogen Informatics"/>
        </authorList>
    </citation>
    <scope>NUCLEOTIDE SEQUENCE [LARGE SCALE GENOMIC DNA]</scope>
</reference>
<organism evidence="3">
    <name type="scientific">Brugia timori</name>
    <dbReference type="NCBI Taxonomy" id="42155"/>
    <lineage>
        <taxon>Eukaryota</taxon>
        <taxon>Metazoa</taxon>
        <taxon>Ecdysozoa</taxon>
        <taxon>Nematoda</taxon>
        <taxon>Chromadorea</taxon>
        <taxon>Rhabditida</taxon>
        <taxon>Spirurina</taxon>
        <taxon>Spiruromorpha</taxon>
        <taxon>Filarioidea</taxon>
        <taxon>Onchocercidae</taxon>
        <taxon>Brugia</taxon>
    </lineage>
</organism>
<sequence length="110" mass="12625">MFIAQIIDAQDDIIDLFSPYMHHYFTGRQNLTLYDSKAGYKWKQCIRQSSVIHSEQISGSIKLQQRYSSINELSLSSSPTRSTSILRYILLPTKSSQNTKIPKTINLVII</sequence>
<evidence type="ECO:0000313" key="1">
    <source>
        <dbReference type="EMBL" id="VDO51793.1"/>
    </source>
</evidence>
<evidence type="ECO:0000313" key="3">
    <source>
        <dbReference type="WBParaSite" id="BTMF_0001697101-mRNA-1"/>
    </source>
</evidence>
<name>A0A0R3RAA8_9BILA</name>
<protein>
    <submittedName>
        <fullName evidence="3">Nuclear transport factor 2 family protein</fullName>
    </submittedName>
</protein>
<keyword evidence="2" id="KW-1185">Reference proteome</keyword>
<dbReference type="EMBL" id="UZAG01021846">
    <property type="protein sequence ID" value="VDO51793.1"/>
    <property type="molecule type" value="Genomic_DNA"/>
</dbReference>
<dbReference type="Proteomes" id="UP000280834">
    <property type="component" value="Unassembled WGS sequence"/>
</dbReference>
<accession>A0A0R3RAA8</accession>
<proteinExistence type="predicted"/>
<evidence type="ECO:0000313" key="2">
    <source>
        <dbReference type="Proteomes" id="UP000280834"/>
    </source>
</evidence>